<dbReference type="Proteomes" id="UP001138921">
    <property type="component" value="Unassembled WGS sequence"/>
</dbReference>
<keyword evidence="2" id="KW-1185">Reference proteome</keyword>
<accession>A0A9X1D7A0</accession>
<reference evidence="1" key="2">
    <citation type="submission" date="2021-03" db="EMBL/GenBank/DDBJ databases">
        <authorList>
            <person name="Artuso I."/>
            <person name="Turrini P."/>
            <person name="Pirolo M."/>
            <person name="Lugli G.A."/>
            <person name="Ventura M."/>
            <person name="Visca P."/>
        </authorList>
    </citation>
    <scope>NUCLEOTIDE SEQUENCE</scope>
    <source>
        <strain evidence="1">LMG 26462</strain>
    </source>
</reference>
<protein>
    <submittedName>
        <fullName evidence="1">Uncharacterized protein</fullName>
    </submittedName>
</protein>
<name>A0A9X1D7A0_9HYPH</name>
<evidence type="ECO:0000313" key="1">
    <source>
        <dbReference type="EMBL" id="MBT1159735.1"/>
    </source>
</evidence>
<proteinExistence type="predicted"/>
<evidence type="ECO:0000313" key="2">
    <source>
        <dbReference type="Proteomes" id="UP001138921"/>
    </source>
</evidence>
<dbReference type="AlphaFoldDB" id="A0A9X1D7A0"/>
<sequence>MEALLGSAGDVSFVDRLMALPPPSLEPELSDEWTRAVTMRLEAVLARNMRTHIDTDGRAAA</sequence>
<gene>
    <name evidence="1" type="ORF">J1C56_29720</name>
</gene>
<dbReference type="EMBL" id="JAFLWW010000013">
    <property type="protein sequence ID" value="MBT1159735.1"/>
    <property type="molecule type" value="Genomic_DNA"/>
</dbReference>
<comment type="caution">
    <text evidence="1">The sequence shown here is derived from an EMBL/GenBank/DDBJ whole genome shotgun (WGS) entry which is preliminary data.</text>
</comment>
<organism evidence="1 2">
    <name type="scientific">Aminobacter anthyllidis</name>
    <dbReference type="NCBI Taxonomy" id="1035067"/>
    <lineage>
        <taxon>Bacteria</taxon>
        <taxon>Pseudomonadati</taxon>
        <taxon>Pseudomonadota</taxon>
        <taxon>Alphaproteobacteria</taxon>
        <taxon>Hyphomicrobiales</taxon>
        <taxon>Phyllobacteriaceae</taxon>
        <taxon>Aminobacter</taxon>
    </lineage>
</organism>
<reference evidence="1" key="1">
    <citation type="journal article" date="2021" name="Microorganisms">
        <title>Phylogenomic Reconstruction and Metabolic Potential of the Genus Aminobacter.</title>
        <authorList>
            <person name="Artuso I."/>
            <person name="Turrini P."/>
            <person name="Pirolo M."/>
            <person name="Lugli G.A."/>
            <person name="Ventura M."/>
            <person name="Visca P."/>
        </authorList>
    </citation>
    <scope>NUCLEOTIDE SEQUENCE</scope>
    <source>
        <strain evidence="1">LMG 26462</strain>
    </source>
</reference>